<accession>A0A378NGA5</accession>
<proteinExistence type="predicted"/>
<evidence type="ECO:0000313" key="1">
    <source>
        <dbReference type="EMBL" id="STY58691.1"/>
    </source>
</evidence>
<evidence type="ECO:0000313" key="3">
    <source>
        <dbReference type="EMBL" id="STY67464.1"/>
    </source>
</evidence>
<name>A0A378NGA5_MANHA</name>
<gene>
    <name evidence="1" type="ORF">NCTC9380_00109</name>
    <name evidence="2" type="ORF">NCTC9380_00531</name>
    <name evidence="3" type="ORF">NCTC9380_02823</name>
</gene>
<dbReference type="EMBL" id="UGPL01000006">
    <property type="protein sequence ID" value="STY67464.1"/>
    <property type="molecule type" value="Genomic_DNA"/>
</dbReference>
<reference evidence="3 4" key="1">
    <citation type="submission" date="2018-06" db="EMBL/GenBank/DDBJ databases">
        <authorList>
            <consortium name="Pathogen Informatics"/>
            <person name="Doyle S."/>
        </authorList>
    </citation>
    <scope>NUCLEOTIDE SEQUENCE [LARGE SCALE GENOMIC DNA]</scope>
    <source>
        <strain evidence="3 4">NCTC9380</strain>
    </source>
</reference>
<dbReference type="Proteomes" id="UP000254031">
    <property type="component" value="Unassembled WGS sequence"/>
</dbReference>
<dbReference type="EMBL" id="UGPL01000004">
    <property type="protein sequence ID" value="STY58691.1"/>
    <property type="molecule type" value="Genomic_DNA"/>
</dbReference>
<evidence type="ECO:0000313" key="4">
    <source>
        <dbReference type="Proteomes" id="UP000254031"/>
    </source>
</evidence>
<sequence>MKNKNFEIAKVVILNEQLGSPKDLELKVVENGLSDEDKYHIKQAVLKAVENGCLDPEMLASRCCSVIETINKSGINTGNGSCE</sequence>
<dbReference type="AlphaFoldDB" id="A0A378NGA5"/>
<evidence type="ECO:0000313" key="2">
    <source>
        <dbReference type="EMBL" id="STY65272.1"/>
    </source>
</evidence>
<organism evidence="3 4">
    <name type="scientific">Mannheimia haemolytica</name>
    <name type="common">Pasteurella haemolytica</name>
    <dbReference type="NCBI Taxonomy" id="75985"/>
    <lineage>
        <taxon>Bacteria</taxon>
        <taxon>Pseudomonadati</taxon>
        <taxon>Pseudomonadota</taxon>
        <taxon>Gammaproteobacteria</taxon>
        <taxon>Pasteurellales</taxon>
        <taxon>Pasteurellaceae</taxon>
        <taxon>Mannheimia</taxon>
    </lineage>
</organism>
<protein>
    <submittedName>
        <fullName evidence="3">Uncharacterized protein</fullName>
    </submittedName>
</protein>
<dbReference type="EMBL" id="UGPL01000006">
    <property type="protein sequence ID" value="STY65272.1"/>
    <property type="molecule type" value="Genomic_DNA"/>
</dbReference>
<dbReference type="RefSeq" id="WP_006252945.1">
    <property type="nucleotide sequence ID" value="NZ_CP017484.1"/>
</dbReference>